<evidence type="ECO:0000256" key="4">
    <source>
        <dbReference type="ARBA" id="ARBA00022741"/>
    </source>
</evidence>
<dbReference type="PROSITE" id="PS00211">
    <property type="entry name" value="ABC_TRANSPORTER_1"/>
    <property type="match status" value="1"/>
</dbReference>
<keyword evidence="4" id="KW-0547">Nucleotide-binding</keyword>
<evidence type="ECO:0000256" key="3">
    <source>
        <dbReference type="ARBA" id="ARBA00022692"/>
    </source>
</evidence>
<evidence type="ECO:0000259" key="10">
    <source>
        <dbReference type="PROSITE" id="PS50929"/>
    </source>
</evidence>
<dbReference type="SUPFAM" id="SSF52540">
    <property type="entry name" value="P-loop containing nucleoside triphosphate hydrolases"/>
    <property type="match status" value="1"/>
</dbReference>
<dbReference type="InterPro" id="IPR044746">
    <property type="entry name" value="ABCC_6TM_D1"/>
</dbReference>
<dbReference type="InterPro" id="IPR050173">
    <property type="entry name" value="ABC_transporter_C-like"/>
</dbReference>
<organism evidence="11 12">
    <name type="scientific">Ambrosia artemisiifolia</name>
    <name type="common">Common ragweed</name>
    <dbReference type="NCBI Taxonomy" id="4212"/>
    <lineage>
        <taxon>Eukaryota</taxon>
        <taxon>Viridiplantae</taxon>
        <taxon>Streptophyta</taxon>
        <taxon>Embryophyta</taxon>
        <taxon>Tracheophyta</taxon>
        <taxon>Spermatophyta</taxon>
        <taxon>Magnoliopsida</taxon>
        <taxon>eudicotyledons</taxon>
        <taxon>Gunneridae</taxon>
        <taxon>Pentapetalae</taxon>
        <taxon>asterids</taxon>
        <taxon>campanulids</taxon>
        <taxon>Asterales</taxon>
        <taxon>Asteraceae</taxon>
        <taxon>Asteroideae</taxon>
        <taxon>Heliantheae alliance</taxon>
        <taxon>Heliantheae</taxon>
        <taxon>Ambrosia</taxon>
    </lineage>
</organism>
<evidence type="ECO:0000256" key="8">
    <source>
        <dbReference type="SAM" id="Phobius"/>
    </source>
</evidence>
<dbReference type="InterPro" id="IPR036640">
    <property type="entry name" value="ABC1_TM_sf"/>
</dbReference>
<dbReference type="Gene3D" id="1.20.1560.10">
    <property type="entry name" value="ABC transporter type 1, transmembrane domain"/>
    <property type="match status" value="1"/>
</dbReference>
<dbReference type="PROSITE" id="PS50893">
    <property type="entry name" value="ABC_TRANSPORTER_2"/>
    <property type="match status" value="1"/>
</dbReference>
<feature type="domain" description="ABC transmembrane type-1" evidence="10">
    <location>
        <begin position="242"/>
        <end position="482"/>
    </location>
</feature>
<dbReference type="PANTHER" id="PTHR24223:SF430">
    <property type="entry name" value="ABC-TYPE XENOBIOTIC TRANSPORTER"/>
    <property type="match status" value="1"/>
</dbReference>
<keyword evidence="3 8" id="KW-0812">Transmembrane</keyword>
<dbReference type="InterPro" id="IPR003439">
    <property type="entry name" value="ABC_transporter-like_ATP-bd"/>
</dbReference>
<evidence type="ECO:0000256" key="6">
    <source>
        <dbReference type="ARBA" id="ARBA00022989"/>
    </source>
</evidence>
<proteinExistence type="predicted"/>
<dbReference type="GO" id="GO:0140359">
    <property type="term" value="F:ABC-type transporter activity"/>
    <property type="evidence" value="ECO:0007669"/>
    <property type="project" value="InterPro"/>
</dbReference>
<dbReference type="InterPro" id="IPR027417">
    <property type="entry name" value="P-loop_NTPase"/>
</dbReference>
<feature type="transmembrane region" description="Helical" evidence="8">
    <location>
        <begin position="241"/>
        <end position="264"/>
    </location>
</feature>
<dbReference type="CDD" id="cd18579">
    <property type="entry name" value="ABC_6TM_ABCC_D1"/>
    <property type="match status" value="1"/>
</dbReference>
<keyword evidence="7 8" id="KW-0472">Membrane</keyword>
<dbReference type="InterPro" id="IPR011527">
    <property type="entry name" value="ABC1_TM_dom"/>
</dbReference>
<keyword evidence="12" id="KW-1185">Reference proteome</keyword>
<dbReference type="SUPFAM" id="SSF90123">
    <property type="entry name" value="ABC transporter transmembrane region"/>
    <property type="match status" value="1"/>
</dbReference>
<sequence length="621" mass="69340">MGQHGKVGVRGPGAGQKAYVAVGRVMCVMVRERWQVGGPKGAVIPVKKPWGWVVVGQWVLVPQRWGLGQYVAKDEIESVVGLGGATTSAAGGRGGGVVEDEGLWWGREDVIKYYGGKVNIMGRNRGYRTRCKGISRFLTTKLRAGCDHTLSEPLVAHENTNQLEEPSFFSKLMFFWVNPLLAKGYKKTLVLEDIPSLETIDQSAVAHEKFTKAWDSLHTEQPLKNGNMVIKTLAKVYFQEMVLSGVYVFLRTVAVLASPLLLYAFVNYTSRENKDLYEGLLLVGCLIVVKVIESLSQRHFFFMARRTGMRMRSALMVKVYEKQLKLSNVGKKRHSAGEIVNYIAVDAYRMAEFPMWFHSGWSCFIQLFLAIGVLYSIVGIGVFPGLIPLIICGLLNVPYTKGIKKCQLELMVAQDKRLKSTSEILNNIKVIKLQSWEEKFKGIIESCRELEFSWLSKVQFKKVYGTILYWMSPTLVSSVILIGSCALDKDIEAFDHGDLTEIGQRGINMSGGQKQRIQLARAVYNDADIYLLDDPFSAVDAHTASSLFNDCVMTCLQGKTVILVTHQVEFLSFVDNVMVMQDGELIQSGNYEDLLMAGTTFEQLINAHKDAITSLDTSLSK</sequence>
<evidence type="ECO:0000259" key="9">
    <source>
        <dbReference type="PROSITE" id="PS50893"/>
    </source>
</evidence>
<accession>A0AAD5D0U4</accession>
<protein>
    <recommendedName>
        <fullName evidence="13">ABC transporter C family member 8</fullName>
    </recommendedName>
</protein>
<evidence type="ECO:0000313" key="12">
    <source>
        <dbReference type="Proteomes" id="UP001206925"/>
    </source>
</evidence>
<name>A0AAD5D0U4_AMBAR</name>
<reference evidence="11" key="1">
    <citation type="submission" date="2022-06" db="EMBL/GenBank/DDBJ databases">
        <title>Uncovering the hologenomic basis of an extraordinary plant invasion.</title>
        <authorList>
            <person name="Bieker V.C."/>
            <person name="Martin M.D."/>
            <person name="Gilbert T."/>
            <person name="Hodgins K."/>
            <person name="Battlay P."/>
            <person name="Petersen B."/>
            <person name="Wilson J."/>
        </authorList>
    </citation>
    <scope>NUCLEOTIDE SEQUENCE</scope>
    <source>
        <strain evidence="11">AA19_3_7</strain>
        <tissue evidence="11">Leaf</tissue>
    </source>
</reference>
<dbReference type="EMBL" id="JAMZMK010006098">
    <property type="protein sequence ID" value="KAI7750664.1"/>
    <property type="molecule type" value="Genomic_DNA"/>
</dbReference>
<dbReference type="Pfam" id="PF00664">
    <property type="entry name" value="ABC_membrane"/>
    <property type="match status" value="1"/>
</dbReference>
<dbReference type="Pfam" id="PF00005">
    <property type="entry name" value="ABC_tran"/>
    <property type="match status" value="1"/>
</dbReference>
<gene>
    <name evidence="11" type="ORF">M8C21_029508</name>
</gene>
<dbReference type="InterPro" id="IPR017871">
    <property type="entry name" value="ABC_transporter-like_CS"/>
</dbReference>
<comment type="caution">
    <text evidence="11">The sequence shown here is derived from an EMBL/GenBank/DDBJ whole genome shotgun (WGS) entry which is preliminary data.</text>
</comment>
<keyword evidence="2" id="KW-0813">Transport</keyword>
<dbReference type="PANTHER" id="PTHR24223">
    <property type="entry name" value="ATP-BINDING CASSETTE SUB-FAMILY C"/>
    <property type="match status" value="1"/>
</dbReference>
<dbReference type="GO" id="GO:0016887">
    <property type="term" value="F:ATP hydrolysis activity"/>
    <property type="evidence" value="ECO:0007669"/>
    <property type="project" value="InterPro"/>
</dbReference>
<evidence type="ECO:0000313" key="11">
    <source>
        <dbReference type="EMBL" id="KAI7750664.1"/>
    </source>
</evidence>
<dbReference type="AlphaFoldDB" id="A0AAD5D0U4"/>
<dbReference type="Gene3D" id="3.40.50.300">
    <property type="entry name" value="P-loop containing nucleotide triphosphate hydrolases"/>
    <property type="match status" value="1"/>
</dbReference>
<evidence type="ECO:0000256" key="2">
    <source>
        <dbReference type="ARBA" id="ARBA00022448"/>
    </source>
</evidence>
<dbReference type="GO" id="GO:0005524">
    <property type="term" value="F:ATP binding"/>
    <property type="evidence" value="ECO:0007669"/>
    <property type="project" value="UniProtKB-KW"/>
</dbReference>
<keyword evidence="5" id="KW-0067">ATP-binding</keyword>
<evidence type="ECO:0008006" key="13">
    <source>
        <dbReference type="Google" id="ProtNLM"/>
    </source>
</evidence>
<dbReference type="FunFam" id="1.20.1560.10:FF:000003">
    <property type="entry name" value="ABC transporter C family member 10"/>
    <property type="match status" value="1"/>
</dbReference>
<dbReference type="PROSITE" id="PS50929">
    <property type="entry name" value="ABC_TM1F"/>
    <property type="match status" value="1"/>
</dbReference>
<dbReference type="GO" id="GO:0016020">
    <property type="term" value="C:membrane"/>
    <property type="evidence" value="ECO:0007669"/>
    <property type="project" value="UniProtKB-SubCell"/>
</dbReference>
<feature type="non-terminal residue" evidence="11">
    <location>
        <position position="1"/>
    </location>
</feature>
<evidence type="ECO:0000256" key="7">
    <source>
        <dbReference type="ARBA" id="ARBA00023136"/>
    </source>
</evidence>
<feature type="domain" description="ABC transporter" evidence="9">
    <location>
        <begin position="324"/>
        <end position="607"/>
    </location>
</feature>
<dbReference type="Proteomes" id="UP001206925">
    <property type="component" value="Unassembled WGS sequence"/>
</dbReference>
<feature type="transmembrane region" description="Helical" evidence="8">
    <location>
        <begin position="276"/>
        <end position="296"/>
    </location>
</feature>
<evidence type="ECO:0000256" key="1">
    <source>
        <dbReference type="ARBA" id="ARBA00004141"/>
    </source>
</evidence>
<comment type="subcellular location">
    <subcellularLocation>
        <location evidence="1">Membrane</location>
        <topology evidence="1">Multi-pass membrane protein</topology>
    </subcellularLocation>
</comment>
<evidence type="ECO:0000256" key="5">
    <source>
        <dbReference type="ARBA" id="ARBA00022840"/>
    </source>
</evidence>
<feature type="transmembrane region" description="Helical" evidence="8">
    <location>
        <begin position="364"/>
        <end position="391"/>
    </location>
</feature>
<keyword evidence="6 8" id="KW-1133">Transmembrane helix</keyword>